<dbReference type="EMBL" id="OX459957">
    <property type="protein sequence ID" value="CAI9163688.1"/>
    <property type="molecule type" value="Genomic_DNA"/>
</dbReference>
<organism evidence="2 3">
    <name type="scientific">Rangifer tarandus platyrhynchus</name>
    <name type="common">Svalbard reindeer</name>
    <dbReference type="NCBI Taxonomy" id="3082113"/>
    <lineage>
        <taxon>Eukaryota</taxon>
        <taxon>Metazoa</taxon>
        <taxon>Chordata</taxon>
        <taxon>Craniata</taxon>
        <taxon>Vertebrata</taxon>
        <taxon>Euteleostomi</taxon>
        <taxon>Mammalia</taxon>
        <taxon>Eutheria</taxon>
        <taxon>Laurasiatheria</taxon>
        <taxon>Artiodactyla</taxon>
        <taxon>Ruminantia</taxon>
        <taxon>Pecora</taxon>
        <taxon>Cervidae</taxon>
        <taxon>Odocoileinae</taxon>
        <taxon>Rangifer</taxon>
    </lineage>
</organism>
<evidence type="ECO:0000313" key="3">
    <source>
        <dbReference type="Proteomes" id="UP001176941"/>
    </source>
</evidence>
<proteinExistence type="predicted"/>
<feature type="region of interest" description="Disordered" evidence="1">
    <location>
        <begin position="39"/>
        <end position="83"/>
    </location>
</feature>
<reference evidence="2" key="1">
    <citation type="submission" date="2023-04" db="EMBL/GenBank/DDBJ databases">
        <authorList>
            <consortium name="ELIXIR-Norway"/>
        </authorList>
    </citation>
    <scope>NUCLEOTIDE SEQUENCE [LARGE SCALE GENOMIC DNA]</scope>
</reference>
<gene>
    <name evidence="2" type="ORF">MRATA1EN1_LOCUS12650</name>
</gene>
<name>A0ABN8YQ30_RANTA</name>
<protein>
    <submittedName>
        <fullName evidence="2">Uncharacterized protein</fullName>
    </submittedName>
</protein>
<evidence type="ECO:0000313" key="2">
    <source>
        <dbReference type="EMBL" id="CAI9163688.1"/>
    </source>
</evidence>
<dbReference type="Proteomes" id="UP001176941">
    <property type="component" value="Chromosome 21"/>
</dbReference>
<keyword evidence="3" id="KW-1185">Reference proteome</keyword>
<sequence>MGWADESRTKAPRTRSRTLLDGVGQACARAQAELRKRLTLRPRPPRVLPPNPLSGKMPWSAEGVGVTPRGGSGAGPQGPKGFA</sequence>
<feature type="compositionally biased region" description="Gly residues" evidence="1">
    <location>
        <begin position="68"/>
        <end position="83"/>
    </location>
</feature>
<accession>A0ABN8YQ30</accession>
<evidence type="ECO:0000256" key="1">
    <source>
        <dbReference type="SAM" id="MobiDB-lite"/>
    </source>
</evidence>